<dbReference type="Gene3D" id="3.40.50.150">
    <property type="entry name" value="Vaccinia Virus protein VP39"/>
    <property type="match status" value="1"/>
</dbReference>
<evidence type="ECO:0008006" key="3">
    <source>
        <dbReference type="Google" id="ProtNLM"/>
    </source>
</evidence>
<comment type="caution">
    <text evidence="1">The sequence shown here is derived from an EMBL/GenBank/DDBJ whole genome shotgun (WGS) entry which is preliminary data.</text>
</comment>
<evidence type="ECO:0000313" key="1">
    <source>
        <dbReference type="EMBL" id="KAJ1350067.1"/>
    </source>
</evidence>
<dbReference type="EMBL" id="JAHQIW010000793">
    <property type="protein sequence ID" value="KAJ1350067.1"/>
    <property type="molecule type" value="Genomic_DNA"/>
</dbReference>
<accession>A0AAD5QGB2</accession>
<dbReference type="CDD" id="cd02440">
    <property type="entry name" value="AdoMet_MTases"/>
    <property type="match status" value="1"/>
</dbReference>
<organism evidence="1 2">
    <name type="scientific">Parelaphostrongylus tenuis</name>
    <name type="common">Meningeal worm</name>
    <dbReference type="NCBI Taxonomy" id="148309"/>
    <lineage>
        <taxon>Eukaryota</taxon>
        <taxon>Metazoa</taxon>
        <taxon>Ecdysozoa</taxon>
        <taxon>Nematoda</taxon>
        <taxon>Chromadorea</taxon>
        <taxon>Rhabditida</taxon>
        <taxon>Rhabditina</taxon>
        <taxon>Rhabditomorpha</taxon>
        <taxon>Strongyloidea</taxon>
        <taxon>Metastrongylidae</taxon>
        <taxon>Parelaphostrongylus</taxon>
    </lineage>
</organism>
<dbReference type="Proteomes" id="UP001196413">
    <property type="component" value="Unassembled WGS sequence"/>
</dbReference>
<dbReference type="InterPro" id="IPR029063">
    <property type="entry name" value="SAM-dependent_MTases_sf"/>
</dbReference>
<keyword evidence="2" id="KW-1185">Reference proteome</keyword>
<dbReference type="PANTHER" id="PTHR14614:SF130">
    <property type="entry name" value="PROTEIN-LYSINE N-METHYLTRANSFERASE EEF2KMT"/>
    <property type="match status" value="1"/>
</dbReference>
<dbReference type="SUPFAM" id="SSF53335">
    <property type="entry name" value="S-adenosyl-L-methionine-dependent methyltransferases"/>
    <property type="match status" value="1"/>
</dbReference>
<protein>
    <recommendedName>
        <fullName evidence="3">FAM86 N-terminal domain-containing protein</fullName>
    </recommendedName>
</protein>
<reference evidence="1" key="1">
    <citation type="submission" date="2021-06" db="EMBL/GenBank/DDBJ databases">
        <title>Parelaphostrongylus tenuis whole genome reference sequence.</title>
        <authorList>
            <person name="Garwood T.J."/>
            <person name="Larsen P.A."/>
            <person name="Fountain-Jones N.M."/>
            <person name="Garbe J.R."/>
            <person name="Macchietto M.G."/>
            <person name="Kania S.A."/>
            <person name="Gerhold R.W."/>
            <person name="Richards J.E."/>
            <person name="Wolf T.M."/>
        </authorList>
    </citation>
    <scope>NUCLEOTIDE SEQUENCE</scope>
    <source>
        <strain evidence="1">MNPRO001-30</strain>
        <tissue evidence="1">Meninges</tissue>
    </source>
</reference>
<proteinExistence type="predicted"/>
<dbReference type="AlphaFoldDB" id="A0AAD5QGB2"/>
<dbReference type="PANTHER" id="PTHR14614">
    <property type="entry name" value="HEPATOCELLULAR CARCINOMA-ASSOCIATED ANTIGEN"/>
    <property type="match status" value="1"/>
</dbReference>
<dbReference type="GO" id="GO:0032991">
    <property type="term" value="C:protein-containing complex"/>
    <property type="evidence" value="ECO:0007669"/>
    <property type="project" value="TreeGrafter"/>
</dbReference>
<gene>
    <name evidence="1" type="ORF">KIN20_005777</name>
</gene>
<sequence>MESRTIGLTMSNLKQHIMCTVQRGSTLKSPVSNETRSSGICASGFSPATVSFTRCYFSASKISEDAVIDLVRLFSRDTQFYIDFVQTVLCNDLFDLYPLRKSYRRNLFKLLIEKLEEYDVEVVDELYKVCVDCMTDSMETCFRIFLNSDLSEVLAVIRELTQHLCYGTTGLSLWQASCDLSNLLCRFLDLTNTNVLELGAGCGLAGIAIARTFRGCAVTLSDYDPKVLNQLLFNVETNTDKECLPVQVLNIDWTSFALSQLSAIPDVVIASDVIYDISLFPALCSVLRLCLSVKEKSCAYIASTIRDPATLNSFKEELNVHSLRINDELLYEDNTFLFRDGSKYKCTSFFPYSSTVKAPTVIYEVISRRKNS</sequence>
<name>A0AAD5QGB2_PARTN</name>
<dbReference type="Pfam" id="PF10294">
    <property type="entry name" value="Methyltransf_16"/>
    <property type="match status" value="1"/>
</dbReference>
<dbReference type="InterPro" id="IPR019410">
    <property type="entry name" value="Methyltransf_16"/>
</dbReference>
<evidence type="ECO:0000313" key="2">
    <source>
        <dbReference type="Proteomes" id="UP001196413"/>
    </source>
</evidence>